<feature type="compositionally biased region" description="Basic residues" evidence="1">
    <location>
        <begin position="57"/>
        <end position="66"/>
    </location>
</feature>
<dbReference type="AlphaFoldDB" id="A0A0F2LWQ1"/>
<name>A0A0F2LWQ1_SPOSC</name>
<comment type="caution">
    <text evidence="3">The sequence shown here is derived from an EMBL/GenBank/DDBJ whole genome shotgun (WGS) entry which is preliminary data.</text>
</comment>
<feature type="signal peptide" evidence="2">
    <location>
        <begin position="1"/>
        <end position="20"/>
    </location>
</feature>
<reference evidence="3 4" key="1">
    <citation type="journal article" date="2014" name="BMC Genomics">
        <title>Comparative genomics of the major fungal agents of human and animal Sporotrichosis: Sporothrix schenckii and Sporothrix brasiliensis.</title>
        <authorList>
            <person name="Teixeira M.M."/>
            <person name="de Almeida L.G."/>
            <person name="Kubitschek-Barreira P."/>
            <person name="Alves F.L."/>
            <person name="Kioshima E.S."/>
            <person name="Abadio A.K."/>
            <person name="Fernandes L."/>
            <person name="Derengowski L.S."/>
            <person name="Ferreira K.S."/>
            <person name="Souza R.C."/>
            <person name="Ruiz J.C."/>
            <person name="de Andrade N.C."/>
            <person name="Paes H.C."/>
            <person name="Nicola A.M."/>
            <person name="Albuquerque P."/>
            <person name="Gerber A.L."/>
            <person name="Martins V.P."/>
            <person name="Peconick L.D."/>
            <person name="Neto A.V."/>
            <person name="Chaucanez C.B."/>
            <person name="Silva P.A."/>
            <person name="Cunha O.L."/>
            <person name="de Oliveira F.F."/>
            <person name="dos Santos T.C."/>
            <person name="Barros A.L."/>
            <person name="Soares M.A."/>
            <person name="de Oliveira L.M."/>
            <person name="Marini M.M."/>
            <person name="Villalobos-Duno H."/>
            <person name="Cunha M.M."/>
            <person name="de Hoog S."/>
            <person name="da Silveira J.F."/>
            <person name="Henrissat B."/>
            <person name="Nino-Vega G.A."/>
            <person name="Cisalpino P.S."/>
            <person name="Mora-Montes H.M."/>
            <person name="Almeida S.R."/>
            <person name="Stajich J.E."/>
            <person name="Lopes-Bezerra L.M."/>
            <person name="Vasconcelos A.T."/>
            <person name="Felipe M.S."/>
        </authorList>
    </citation>
    <scope>NUCLEOTIDE SEQUENCE [LARGE SCALE GENOMIC DNA]</scope>
    <source>
        <strain evidence="3 4">1099-18</strain>
    </source>
</reference>
<evidence type="ECO:0000256" key="1">
    <source>
        <dbReference type="SAM" id="MobiDB-lite"/>
    </source>
</evidence>
<dbReference type="Proteomes" id="UP000033710">
    <property type="component" value="Unassembled WGS sequence"/>
</dbReference>
<evidence type="ECO:0000313" key="3">
    <source>
        <dbReference type="EMBL" id="KJR81259.1"/>
    </source>
</evidence>
<gene>
    <name evidence="3" type="ORF">SPSK_01212</name>
</gene>
<organism evidence="3 4">
    <name type="scientific">Sporothrix schenckii 1099-18</name>
    <dbReference type="NCBI Taxonomy" id="1397361"/>
    <lineage>
        <taxon>Eukaryota</taxon>
        <taxon>Fungi</taxon>
        <taxon>Dikarya</taxon>
        <taxon>Ascomycota</taxon>
        <taxon>Pezizomycotina</taxon>
        <taxon>Sordariomycetes</taxon>
        <taxon>Sordariomycetidae</taxon>
        <taxon>Ophiostomatales</taxon>
        <taxon>Ophiostomataceae</taxon>
        <taxon>Sporothrix</taxon>
    </lineage>
</organism>
<accession>A0A0F2LWQ1</accession>
<evidence type="ECO:0000256" key="2">
    <source>
        <dbReference type="SAM" id="SignalP"/>
    </source>
</evidence>
<feature type="chain" id="PRO_5002454670" evidence="2">
    <location>
        <begin position="21"/>
        <end position="330"/>
    </location>
</feature>
<sequence length="330" mass="35017">MKPASLITTLAFTAFGSTLAQNRTADASTGDVGKQNGNGGEHHGGDRSGGGGEHGHHDHSKHHKGLKGVNAGSTLERCTVLQRFNHIIDSAANATQLQIDVKGNATRIARVQAEATQLRNATSPQGALFVSLRSNATFLGICDAIFATESSGEQCNRLRFLEARATLAANATALDKAAHGNTTRAQHIQAAVTKAQPELAALQGNETLLQFCAMFQTQAQCRLIKQLYGDVSLARNATRLNQTLEGNTTRIAAFQKLVAKATAQLDKLLNNATLVSVCKTEMPFILDLANELPNATVTSVNAVSQSTASRNVAVSALLLVVFFMLSFNLL</sequence>
<proteinExistence type="predicted"/>
<dbReference type="OrthoDB" id="5243723at2759"/>
<keyword evidence="2" id="KW-0732">Signal</keyword>
<dbReference type="VEuPathDB" id="FungiDB:SPSK_01212"/>
<feature type="region of interest" description="Disordered" evidence="1">
    <location>
        <begin position="26"/>
        <end position="69"/>
    </location>
</feature>
<evidence type="ECO:0000313" key="4">
    <source>
        <dbReference type="Proteomes" id="UP000033710"/>
    </source>
</evidence>
<dbReference type="RefSeq" id="XP_016583935.1">
    <property type="nucleotide sequence ID" value="XM_016728143.1"/>
</dbReference>
<dbReference type="EMBL" id="AXCR01000011">
    <property type="protein sequence ID" value="KJR81259.1"/>
    <property type="molecule type" value="Genomic_DNA"/>
</dbReference>
<protein>
    <submittedName>
        <fullName evidence="3">Uncharacterized protein</fullName>
    </submittedName>
</protein>
<dbReference type="GeneID" id="27663420"/>
<reference evidence="3 4" key="2">
    <citation type="journal article" date="2015" name="Eukaryot. Cell">
        <title>Asexual propagation of a virulent clone complex in a human and feline outbreak of sporotrichosis.</title>
        <authorList>
            <person name="Teixeira Mde M."/>
            <person name="Rodrigues A.M."/>
            <person name="Tsui C.K."/>
            <person name="de Almeida L.G."/>
            <person name="Van Diepeningen A.D."/>
            <person name="van den Ende B.G."/>
            <person name="Fernandes G.F."/>
            <person name="Kano R."/>
            <person name="Hamelin R.C."/>
            <person name="Lopes-Bezerra L.M."/>
            <person name="Vasconcelos A.T."/>
            <person name="de Hoog S."/>
            <person name="de Camargo Z.P."/>
            <person name="Felipe M.S."/>
        </authorList>
    </citation>
    <scope>NUCLEOTIDE SEQUENCE [LARGE SCALE GENOMIC DNA]</scope>
    <source>
        <strain evidence="3 4">1099-18</strain>
    </source>
</reference>
<dbReference type="KEGG" id="ssck:SPSK_01212"/>